<gene>
    <name evidence="2" type="ORF">B0J11DRAFT_520107</name>
</gene>
<dbReference type="SUPFAM" id="SSF53474">
    <property type="entry name" value="alpha/beta-Hydrolases"/>
    <property type="match status" value="1"/>
</dbReference>
<proteinExistence type="predicted"/>
<dbReference type="GO" id="GO:0016787">
    <property type="term" value="F:hydrolase activity"/>
    <property type="evidence" value="ECO:0007669"/>
    <property type="project" value="UniProtKB-KW"/>
</dbReference>
<dbReference type="OrthoDB" id="94039at2759"/>
<comment type="caution">
    <text evidence="2">The sequence shown here is derived from an EMBL/GenBank/DDBJ whole genome shotgun (WGS) entry which is preliminary data.</text>
</comment>
<dbReference type="Gene3D" id="3.40.50.1820">
    <property type="entry name" value="alpha/beta hydrolase"/>
    <property type="match status" value="1"/>
</dbReference>
<dbReference type="EMBL" id="JAGMWT010000003">
    <property type="protein sequence ID" value="KAH7131780.1"/>
    <property type="molecule type" value="Genomic_DNA"/>
</dbReference>
<name>A0A9P9IUQ9_9PLEO</name>
<sequence>MATSDLIVLEHISPCAHIREYPHATKGDDAVLHLAVKEYRPSEYEHGKEVPEGAVTIIATHGNGFPKEAYAPLFSDLLASTKSKGLAIRGIWIADMVNQGASYALNKNELGDDPNWLDHSRDLFIMINQFRDRMKPPLVGLAHSMGSAQIVNLSLMHPRLFHSLIIIDPIMQSRAPPGPNAAMFSSMRRERWDSRAKAEAQIRRNGFFQSMDPRALDAYVKYALQDSPDGGVELATPKAQEAWTYVRSNFHPLPKDGDVSAETRDLERMLNPEILPFSDMSKAMFPQPAMVPVVESLPKLRPRVLYVSGDCSHINYDEVREEYLARTGVERGGSGGAAVGAVEEKIIEDGTHLCPFEKPIAIAKEVAEWLDKEVARWKKEAHFWATYDSGKSKDRRTTLSEKWITATKELSTVERPTIKNGSKL</sequence>
<reference evidence="2" key="1">
    <citation type="journal article" date="2021" name="Nat. Commun.">
        <title>Genetic determinants of endophytism in the Arabidopsis root mycobiome.</title>
        <authorList>
            <person name="Mesny F."/>
            <person name="Miyauchi S."/>
            <person name="Thiergart T."/>
            <person name="Pickel B."/>
            <person name="Atanasova L."/>
            <person name="Karlsson M."/>
            <person name="Huettel B."/>
            <person name="Barry K.W."/>
            <person name="Haridas S."/>
            <person name="Chen C."/>
            <person name="Bauer D."/>
            <person name="Andreopoulos W."/>
            <person name="Pangilinan J."/>
            <person name="LaButti K."/>
            <person name="Riley R."/>
            <person name="Lipzen A."/>
            <person name="Clum A."/>
            <person name="Drula E."/>
            <person name="Henrissat B."/>
            <person name="Kohler A."/>
            <person name="Grigoriev I.V."/>
            <person name="Martin F.M."/>
            <person name="Hacquard S."/>
        </authorList>
    </citation>
    <scope>NUCLEOTIDE SEQUENCE</scope>
    <source>
        <strain evidence="2">MPI-CAGE-CH-0243</strain>
    </source>
</reference>
<evidence type="ECO:0000313" key="2">
    <source>
        <dbReference type="EMBL" id="KAH7131780.1"/>
    </source>
</evidence>
<dbReference type="Proteomes" id="UP000700596">
    <property type="component" value="Unassembled WGS sequence"/>
</dbReference>
<evidence type="ECO:0000259" key="1">
    <source>
        <dbReference type="Pfam" id="PF12697"/>
    </source>
</evidence>
<organism evidence="2 3">
    <name type="scientific">Dendryphion nanum</name>
    <dbReference type="NCBI Taxonomy" id="256645"/>
    <lineage>
        <taxon>Eukaryota</taxon>
        <taxon>Fungi</taxon>
        <taxon>Dikarya</taxon>
        <taxon>Ascomycota</taxon>
        <taxon>Pezizomycotina</taxon>
        <taxon>Dothideomycetes</taxon>
        <taxon>Pleosporomycetidae</taxon>
        <taxon>Pleosporales</taxon>
        <taxon>Torulaceae</taxon>
        <taxon>Dendryphion</taxon>
    </lineage>
</organism>
<dbReference type="AlphaFoldDB" id="A0A9P9IUQ9"/>
<accession>A0A9P9IUQ9</accession>
<protein>
    <submittedName>
        <fullName evidence="2">Alpha/beta hydrolase family-domain-containing protein</fullName>
    </submittedName>
</protein>
<keyword evidence="3" id="KW-1185">Reference proteome</keyword>
<dbReference type="InterPro" id="IPR029058">
    <property type="entry name" value="AB_hydrolase_fold"/>
</dbReference>
<evidence type="ECO:0000313" key="3">
    <source>
        <dbReference type="Proteomes" id="UP000700596"/>
    </source>
</evidence>
<dbReference type="Pfam" id="PF12697">
    <property type="entry name" value="Abhydrolase_6"/>
    <property type="match status" value="1"/>
</dbReference>
<keyword evidence="2" id="KW-0378">Hydrolase</keyword>
<dbReference type="InterPro" id="IPR000073">
    <property type="entry name" value="AB_hydrolase_1"/>
</dbReference>
<feature type="domain" description="AB hydrolase-1" evidence="1">
    <location>
        <begin position="60"/>
        <end position="363"/>
    </location>
</feature>